<keyword evidence="1" id="KW-0175">Coiled coil</keyword>
<dbReference type="AlphaFoldDB" id="A0AAD4NVZ7"/>
<evidence type="ECO:0000313" key="4">
    <source>
        <dbReference type="Proteomes" id="UP001199106"/>
    </source>
</evidence>
<feature type="coiled-coil region" evidence="1">
    <location>
        <begin position="141"/>
        <end position="175"/>
    </location>
</feature>
<dbReference type="Proteomes" id="UP001199106">
    <property type="component" value="Unassembled WGS sequence"/>
</dbReference>
<organism evidence="3 4">
    <name type="scientific">Alternaria panax</name>
    <dbReference type="NCBI Taxonomy" id="48097"/>
    <lineage>
        <taxon>Eukaryota</taxon>
        <taxon>Fungi</taxon>
        <taxon>Dikarya</taxon>
        <taxon>Ascomycota</taxon>
        <taxon>Pezizomycotina</taxon>
        <taxon>Dothideomycetes</taxon>
        <taxon>Pleosporomycetidae</taxon>
        <taxon>Pleosporales</taxon>
        <taxon>Pleosporineae</taxon>
        <taxon>Pleosporaceae</taxon>
        <taxon>Alternaria</taxon>
        <taxon>Alternaria sect. Panax</taxon>
    </lineage>
</organism>
<reference evidence="3" key="1">
    <citation type="submission" date="2021-07" db="EMBL/GenBank/DDBJ databases">
        <title>Genome Resource of American Ginseng Black Spot Pathogen Alternaria panax.</title>
        <authorList>
            <person name="Qiu C."/>
            <person name="Wang W."/>
            <person name="Liu Z."/>
        </authorList>
    </citation>
    <scope>NUCLEOTIDE SEQUENCE</scope>
    <source>
        <strain evidence="3">BNCC115425</strain>
    </source>
</reference>
<sequence length="291" mass="32354">MAASQIGHGQIGKTIEDMEELLPSESIDRADYRACRTTYGRLSTAYKRANDSNDPAKDYKELQALEKTLRHRLSNLDAKRGLPRKFQGPLDDLKSGVDDALENGVSVEFLIQGLKDALEEKPDATPAPKSVPTKMVSEKRFKTVLEELRNEKDRNRTLNEENNRITLELKKYQIRESAVDDPAQASIEKAKKPAILRILPLATLPPPAGLLSTKSVLKSEEVFDLQMGTRQRTKSNFWIPKAPIVLPPSGRKSKPSNSAVIGKEKANANTLDPEPSSALLAEYTLEVRRLG</sequence>
<gene>
    <name evidence="3" type="ORF">G6011_01540</name>
</gene>
<accession>A0AAD4NVZ7</accession>
<keyword evidence="4" id="KW-1185">Reference proteome</keyword>
<dbReference type="EMBL" id="JAANER010000001">
    <property type="protein sequence ID" value="KAG9196419.1"/>
    <property type="molecule type" value="Genomic_DNA"/>
</dbReference>
<feature type="region of interest" description="Disordered" evidence="2">
    <location>
        <begin position="248"/>
        <end position="274"/>
    </location>
</feature>
<evidence type="ECO:0000256" key="2">
    <source>
        <dbReference type="SAM" id="MobiDB-lite"/>
    </source>
</evidence>
<name>A0AAD4NVZ7_9PLEO</name>
<protein>
    <submittedName>
        <fullName evidence="3">Uncharacterized protein</fullName>
    </submittedName>
</protein>
<evidence type="ECO:0000313" key="3">
    <source>
        <dbReference type="EMBL" id="KAG9196419.1"/>
    </source>
</evidence>
<proteinExistence type="predicted"/>
<evidence type="ECO:0000256" key="1">
    <source>
        <dbReference type="SAM" id="Coils"/>
    </source>
</evidence>
<comment type="caution">
    <text evidence="3">The sequence shown here is derived from an EMBL/GenBank/DDBJ whole genome shotgun (WGS) entry which is preliminary data.</text>
</comment>